<keyword evidence="2" id="KW-1185">Reference proteome</keyword>
<name>A0A852T2N4_9MICO</name>
<evidence type="ECO:0000313" key="2">
    <source>
        <dbReference type="Proteomes" id="UP000589620"/>
    </source>
</evidence>
<dbReference type="Proteomes" id="UP000589620">
    <property type="component" value="Unassembled WGS sequence"/>
</dbReference>
<gene>
    <name evidence="1" type="ORF">BJ963_002654</name>
</gene>
<dbReference type="RefSeq" id="WP_179457155.1">
    <property type="nucleotide sequence ID" value="NZ_BAAAPX010000001.1"/>
</dbReference>
<dbReference type="AlphaFoldDB" id="A0A852T2N4"/>
<evidence type="ECO:0000313" key="1">
    <source>
        <dbReference type="EMBL" id="NYD75135.1"/>
    </source>
</evidence>
<dbReference type="EMBL" id="JACCBJ010000001">
    <property type="protein sequence ID" value="NYD75135.1"/>
    <property type="molecule type" value="Genomic_DNA"/>
</dbReference>
<organism evidence="1 2">
    <name type="scientific">Leifsonia soli</name>
    <dbReference type="NCBI Taxonomy" id="582665"/>
    <lineage>
        <taxon>Bacteria</taxon>
        <taxon>Bacillati</taxon>
        <taxon>Actinomycetota</taxon>
        <taxon>Actinomycetes</taxon>
        <taxon>Micrococcales</taxon>
        <taxon>Microbacteriaceae</taxon>
        <taxon>Leifsonia</taxon>
    </lineage>
</organism>
<proteinExistence type="predicted"/>
<sequence length="147" mass="16099">MTFFAEDIFGGQSGLAGSDVVSFERETAEPVVIAESLEEWAANVLGDCSLLTCHPLAHAWQEEYGALRAGYRLVPKVPFVLGGEYAHPTWSTCATSKQCVPEARWRLGFTGLPTAHPIDDRGTASRKRYVTVVSSLADLRPRPTSWC</sequence>
<comment type="caution">
    <text evidence="1">The sequence shown here is derived from an EMBL/GenBank/DDBJ whole genome shotgun (WGS) entry which is preliminary data.</text>
</comment>
<reference evidence="1 2" key="1">
    <citation type="submission" date="2020-07" db="EMBL/GenBank/DDBJ databases">
        <title>Sequencing the genomes of 1000 actinobacteria strains.</title>
        <authorList>
            <person name="Klenk H.-P."/>
        </authorList>
    </citation>
    <scope>NUCLEOTIDE SEQUENCE [LARGE SCALE GENOMIC DNA]</scope>
    <source>
        <strain evidence="1 2">DSM 23871</strain>
    </source>
</reference>
<protein>
    <submittedName>
        <fullName evidence="1">Uncharacterized protein</fullName>
    </submittedName>
</protein>
<accession>A0A852T2N4</accession>